<evidence type="ECO:0000259" key="1">
    <source>
        <dbReference type="SMART" id="SM00642"/>
    </source>
</evidence>
<evidence type="ECO:0000313" key="3">
    <source>
        <dbReference type="Proteomes" id="UP000474175"/>
    </source>
</evidence>
<dbReference type="SMART" id="SM00642">
    <property type="entry name" value="Aamy"/>
    <property type="match status" value="1"/>
</dbReference>
<keyword evidence="3" id="KW-1185">Reference proteome</keyword>
<proteinExistence type="predicted"/>
<dbReference type="InterPro" id="IPR017853">
    <property type="entry name" value="GH"/>
</dbReference>
<name>A0A6L9LPB6_9BACT</name>
<dbReference type="InterPro" id="IPR012767">
    <property type="entry name" value="Trehalose_TreY"/>
</dbReference>
<sequence length="919" mass="106056">MYNPISTYRIQFHKEFTFAHLEGLLSYIKALGVSTIYASPVTAAVHESTHGYDGVDPLRINPEIGTEEQLRSLSEQLKEANMGWVQDIVPNHMAYYITNEWLADVLEKGSLSRYATFFDTSLASSFFHGRIQAPFLSASMEETLAEQKLVLDYDQQRFVFEVSGETLPVKPGSYATILRSGPGEYTEDVAELLRQLDQLKHADEPMSYALAWREFREQLQALMTTEQAGNYVRSCLAAVNQNPALLQQLADEQHYRFCDEPETRHTMSYRRFFTVNALICLNMADEAVFQEVHKLVKALVEEGVFQGLRIDHIDGLFDPAQYLDRLRQLAGDETYIVAEKILQADEQLPTEWSIQGTTGYDFLAMVNNLLTNESAESRFRDFYHTLIGSDTSLQKRIRYRKAYFLAQYMGGELTNLYQYFLAMELADNESIQSLGAGELKLAIGELLIECPVYRYYGNAMPLPADEVKALRQQIDAIRQTKPELNLALSLLEKALLDEPAKGDNSYNRRALSFYQRLMQFSGPLMAKGVEDTLLYTYNNFVGHNEVGDSPEEFGLSTDAFHQAMQQRQQYWPLAQNTTTTHDTKRGEDVRARLNVLTDLADEWLAEVKEWQKLNAPRKAKNEPEELTLDLNDEYFIYQNLLGAYPMPGQDTDNFEDRFHLYLEKALQEAKRHTTGWVVEEEYHQGVRAFTDKLFDEGREFWRRFKLFHHKVADLGVVNSLAQLILKCTCPGVPDIYQGAEGWDLSLVDPDNRRPVDFSKRQKWLSELVERQPANDETLWADLWRHRFDGRIKFWLTRILLRERQQQANTFAQGSYVPLSVKGVYDQHIIAFARQYESECYVVILPLNIAQLCRQQKKEVTDIVWKDTEVVWPDTETSIWRNCITDQSVESLRIQAIFDHFPFALLKRVSNGANEISNRE</sequence>
<reference evidence="2 3" key="1">
    <citation type="submission" date="2020-02" db="EMBL/GenBank/DDBJ databases">
        <title>Draft genome sequence of two Spirosoma agri KCTC 52727 and Spirosoma terrae KCTC 52035.</title>
        <authorList>
            <person name="Rojas J."/>
            <person name="Ambika Manirajan B."/>
            <person name="Suarez C."/>
            <person name="Ratering S."/>
            <person name="Schnell S."/>
        </authorList>
    </citation>
    <scope>NUCLEOTIDE SEQUENCE [LARGE SCALE GENOMIC DNA]</scope>
    <source>
        <strain evidence="2 3">KCTC 52035</strain>
    </source>
</reference>
<comment type="caution">
    <text evidence="2">The sequence shown here is derived from an EMBL/GenBank/DDBJ whole genome shotgun (WGS) entry which is preliminary data.</text>
</comment>
<dbReference type="CDD" id="cd11336">
    <property type="entry name" value="AmyAc_MTSase"/>
    <property type="match status" value="1"/>
</dbReference>
<feature type="domain" description="Glycosyl hydrolase family 13 catalytic" evidence="1">
    <location>
        <begin position="6"/>
        <end position="478"/>
    </location>
</feature>
<organism evidence="2 3">
    <name type="scientific">Spirosoma terrae</name>
    <dbReference type="NCBI Taxonomy" id="1968276"/>
    <lineage>
        <taxon>Bacteria</taxon>
        <taxon>Pseudomonadati</taxon>
        <taxon>Bacteroidota</taxon>
        <taxon>Cytophagia</taxon>
        <taxon>Cytophagales</taxon>
        <taxon>Cytophagaceae</taxon>
        <taxon>Spirosoma</taxon>
    </lineage>
</organism>
<dbReference type="GO" id="GO:0030980">
    <property type="term" value="P:alpha-glucan catabolic process"/>
    <property type="evidence" value="ECO:0007669"/>
    <property type="project" value="TreeGrafter"/>
</dbReference>
<dbReference type="Gene3D" id="3.30.750.90">
    <property type="match status" value="1"/>
</dbReference>
<dbReference type="GO" id="GO:0047470">
    <property type="term" value="F:(1,4)-alpha-D-glucan 1-alpha-D-glucosylmutase activity"/>
    <property type="evidence" value="ECO:0007669"/>
    <property type="project" value="TreeGrafter"/>
</dbReference>
<dbReference type="PANTHER" id="PTHR10357:SF216">
    <property type="entry name" value="MALTOOLIGOSYL TREHALOSE SYNTHASE-RELATED"/>
    <property type="match status" value="1"/>
</dbReference>
<evidence type="ECO:0000313" key="2">
    <source>
        <dbReference type="EMBL" id="NDU98779.1"/>
    </source>
</evidence>
<protein>
    <submittedName>
        <fullName evidence="2">Malto-oligosyltrehalose synthase</fullName>
    </submittedName>
</protein>
<dbReference type="PANTHER" id="PTHR10357">
    <property type="entry name" value="ALPHA-AMYLASE FAMILY MEMBER"/>
    <property type="match status" value="1"/>
</dbReference>
<accession>A0A6L9LPB6</accession>
<dbReference type="EMBL" id="JAAFZH010000020">
    <property type="protein sequence ID" value="NDU98779.1"/>
    <property type="molecule type" value="Genomic_DNA"/>
</dbReference>
<dbReference type="SUPFAM" id="SSF51445">
    <property type="entry name" value="(Trans)glycosidases"/>
    <property type="match status" value="1"/>
</dbReference>
<dbReference type="NCBIfam" id="TIGR02401">
    <property type="entry name" value="trehalose_TreY"/>
    <property type="match status" value="1"/>
</dbReference>
<gene>
    <name evidence="2" type="primary">treY</name>
    <name evidence="2" type="ORF">GK108_28100</name>
</gene>
<dbReference type="RefSeq" id="WP_163954910.1">
    <property type="nucleotide sequence ID" value="NZ_JAAFZH010000020.1"/>
</dbReference>
<dbReference type="InterPro" id="IPR006047">
    <property type="entry name" value="GH13_cat_dom"/>
</dbReference>
<dbReference type="Gene3D" id="3.20.20.80">
    <property type="entry name" value="Glycosidases"/>
    <property type="match status" value="3"/>
</dbReference>
<dbReference type="AlphaFoldDB" id="A0A6L9LPB6"/>
<dbReference type="Gene3D" id="3.30.1590.10">
    <property type="entry name" value="Maltooligosyl trehalose synthase, domain 2"/>
    <property type="match status" value="1"/>
</dbReference>
<dbReference type="Proteomes" id="UP000474175">
    <property type="component" value="Unassembled WGS sequence"/>
</dbReference>
<dbReference type="GO" id="GO:0005992">
    <property type="term" value="P:trehalose biosynthetic process"/>
    <property type="evidence" value="ECO:0007669"/>
    <property type="project" value="TreeGrafter"/>
</dbReference>
<dbReference type="Pfam" id="PF00128">
    <property type="entry name" value="Alpha-amylase"/>
    <property type="match status" value="1"/>
</dbReference>